<keyword evidence="3" id="KW-1185">Reference proteome</keyword>
<dbReference type="Pfam" id="PF13561">
    <property type="entry name" value="adh_short_C2"/>
    <property type="match status" value="1"/>
</dbReference>
<dbReference type="PRINTS" id="PR00080">
    <property type="entry name" value="SDRFAMILY"/>
</dbReference>
<evidence type="ECO:0000313" key="2">
    <source>
        <dbReference type="EMBL" id="XFO64569.1"/>
    </source>
</evidence>
<organism evidence="2 3">
    <name type="scientific">Sporomusa silvacetica DSM 10669</name>
    <dbReference type="NCBI Taxonomy" id="1123289"/>
    <lineage>
        <taxon>Bacteria</taxon>
        <taxon>Bacillati</taxon>
        <taxon>Bacillota</taxon>
        <taxon>Negativicutes</taxon>
        <taxon>Selenomonadales</taxon>
        <taxon>Sporomusaceae</taxon>
        <taxon>Sporomusa</taxon>
    </lineage>
</organism>
<evidence type="ECO:0000256" key="1">
    <source>
        <dbReference type="ARBA" id="ARBA00006484"/>
    </source>
</evidence>
<proteinExistence type="inferred from homology"/>
<accession>A0ABZ3IFW1</accession>
<dbReference type="Gene3D" id="3.40.50.720">
    <property type="entry name" value="NAD(P)-binding Rossmann-like Domain"/>
    <property type="match status" value="1"/>
</dbReference>
<keyword evidence="2" id="KW-0560">Oxidoreductase</keyword>
<protein>
    <submittedName>
        <fullName evidence="2">Diacetyl reductase [(S)-acetoin forming]</fullName>
        <ecNumber evidence="2">1.1.1.304</ecNumber>
    </submittedName>
</protein>
<dbReference type="GO" id="GO:0052588">
    <property type="term" value="F:diacetyl reductase ((S)-acetoin forming) (NAD+) activity"/>
    <property type="evidence" value="ECO:0007669"/>
    <property type="project" value="UniProtKB-EC"/>
</dbReference>
<gene>
    <name evidence="2" type="primary">budC_1</name>
    <name evidence="2" type="ORF">SPSIL_006710</name>
</gene>
<dbReference type="EC" id="1.1.1.304" evidence="2"/>
<reference evidence="2" key="1">
    <citation type="submission" date="2024-05" db="EMBL/GenBank/DDBJ databases">
        <title>Isolation and characterization of Sporomusa carbonis sp. nov., a carboxydotrophic hydrogenogen in the genus of Sporomusa isolated from a charcoal burning pile.</title>
        <authorList>
            <person name="Boeer T."/>
            <person name="Rosenbaum F."/>
            <person name="Eysell L."/>
            <person name="Mueller V."/>
            <person name="Daniel R."/>
            <person name="Poehlein A."/>
        </authorList>
    </citation>
    <scope>NUCLEOTIDE SEQUENCE [LARGE SCALE GENOMIC DNA]</scope>
    <source>
        <strain evidence="2">DSM 10669</strain>
    </source>
</reference>
<dbReference type="PANTHER" id="PTHR42760">
    <property type="entry name" value="SHORT-CHAIN DEHYDROGENASES/REDUCTASES FAMILY MEMBER"/>
    <property type="match status" value="1"/>
</dbReference>
<dbReference type="CDD" id="cd05233">
    <property type="entry name" value="SDR_c"/>
    <property type="match status" value="1"/>
</dbReference>
<comment type="similarity">
    <text evidence="1">Belongs to the short-chain dehydrogenases/reductases (SDR) family.</text>
</comment>
<dbReference type="PANTHER" id="PTHR42760:SF96">
    <property type="entry name" value="3-OXOACYL-[ACYL-CARRIER-PROTEIN] REDUCTASE FABG"/>
    <property type="match status" value="1"/>
</dbReference>
<dbReference type="InterPro" id="IPR036291">
    <property type="entry name" value="NAD(P)-bd_dom_sf"/>
</dbReference>
<dbReference type="EMBL" id="CP155573">
    <property type="protein sequence ID" value="XFO64569.1"/>
    <property type="molecule type" value="Genomic_DNA"/>
</dbReference>
<name>A0ABZ3IFW1_9FIRM</name>
<dbReference type="InterPro" id="IPR002347">
    <property type="entry name" value="SDR_fam"/>
</dbReference>
<dbReference type="Proteomes" id="UP000216752">
    <property type="component" value="Chromosome"/>
</dbReference>
<evidence type="ECO:0000313" key="3">
    <source>
        <dbReference type="Proteomes" id="UP000216752"/>
    </source>
</evidence>
<sequence>MKNMSMNINFTGQTAVVFGAGRGIGQAIAFELAKAGATVYVADLLQGNCEQVKKELIEAGFNAEAVAVDVSDYEQVDAVLAKAEKETNRLDIVINNAGIVCLSSFIDAEAEEIDRLIKVNMIGANNGCQAALKRMIPYNHGKIVNTASFAGRRALQAGFAHYGMTKAGVIYLTQAAAYAGADYNINVNSVCPGIIRSDMWEKILDSYEATGQDREASWKNSLKKFIPLGRGDQKAEDIAYTVMFLCSPYADHITGQAINVDGGASMD</sequence>
<dbReference type="PRINTS" id="PR00081">
    <property type="entry name" value="GDHRDH"/>
</dbReference>
<dbReference type="SUPFAM" id="SSF51735">
    <property type="entry name" value="NAD(P)-binding Rossmann-fold domains"/>
    <property type="match status" value="1"/>
</dbReference>